<dbReference type="InterPro" id="IPR036188">
    <property type="entry name" value="FAD/NAD-bd_sf"/>
</dbReference>
<dbReference type="OrthoDB" id="2153112at2759"/>
<evidence type="ECO:0000256" key="5">
    <source>
        <dbReference type="ARBA" id="ARBA00023033"/>
    </source>
</evidence>
<reference evidence="7 8" key="1">
    <citation type="journal article" date="2015" name="Genome Biol. Evol.">
        <title>Phylogenomic analyses indicate that early fungi evolved digesting cell walls of algal ancestors of land plants.</title>
        <authorList>
            <person name="Chang Y."/>
            <person name="Wang S."/>
            <person name="Sekimoto S."/>
            <person name="Aerts A.L."/>
            <person name="Choi C."/>
            <person name="Clum A."/>
            <person name="LaButti K.M."/>
            <person name="Lindquist E.A."/>
            <person name="Yee Ngan C."/>
            <person name="Ohm R.A."/>
            <person name="Salamov A.A."/>
            <person name="Grigoriev I.V."/>
            <person name="Spatafora J.W."/>
            <person name="Berbee M.L."/>
        </authorList>
    </citation>
    <scope>NUCLEOTIDE SEQUENCE [LARGE SCALE GENOMIC DNA]</scope>
    <source>
        <strain evidence="7 8">JEL478</strain>
    </source>
</reference>
<dbReference type="GO" id="GO:0004497">
    <property type="term" value="F:monooxygenase activity"/>
    <property type="evidence" value="ECO:0007669"/>
    <property type="project" value="UniProtKB-KW"/>
</dbReference>
<dbReference type="STRING" id="1344416.A0A139AE32"/>
<evidence type="ECO:0000313" key="7">
    <source>
        <dbReference type="EMBL" id="KXS15020.1"/>
    </source>
</evidence>
<keyword evidence="2" id="KW-0285">Flavoprotein</keyword>
<dbReference type="InterPro" id="IPR050493">
    <property type="entry name" value="FAD-dep_Monooxygenase_BioMet"/>
</dbReference>
<evidence type="ECO:0000256" key="1">
    <source>
        <dbReference type="ARBA" id="ARBA00007992"/>
    </source>
</evidence>
<keyword evidence="5" id="KW-0503">Monooxygenase</keyword>
<accession>A0A139AE32</accession>
<keyword evidence="8" id="KW-1185">Reference proteome</keyword>
<evidence type="ECO:0000259" key="6">
    <source>
        <dbReference type="Pfam" id="PF01494"/>
    </source>
</evidence>
<comment type="similarity">
    <text evidence="1">Belongs to the paxM FAD-dependent monooxygenase family.</text>
</comment>
<evidence type="ECO:0000256" key="4">
    <source>
        <dbReference type="ARBA" id="ARBA00023002"/>
    </source>
</evidence>
<dbReference type="Gene3D" id="3.50.50.60">
    <property type="entry name" value="FAD/NAD(P)-binding domain"/>
    <property type="match status" value="1"/>
</dbReference>
<dbReference type="SUPFAM" id="SSF51905">
    <property type="entry name" value="FAD/NAD(P)-binding domain"/>
    <property type="match status" value="1"/>
</dbReference>
<keyword evidence="3" id="KW-0274">FAD</keyword>
<organism evidence="7 8">
    <name type="scientific">Gonapodya prolifera (strain JEL478)</name>
    <name type="common">Monoblepharis prolifera</name>
    <dbReference type="NCBI Taxonomy" id="1344416"/>
    <lineage>
        <taxon>Eukaryota</taxon>
        <taxon>Fungi</taxon>
        <taxon>Fungi incertae sedis</taxon>
        <taxon>Chytridiomycota</taxon>
        <taxon>Chytridiomycota incertae sedis</taxon>
        <taxon>Monoblepharidomycetes</taxon>
        <taxon>Monoblepharidales</taxon>
        <taxon>Gonapodyaceae</taxon>
        <taxon>Gonapodya</taxon>
    </lineage>
</organism>
<dbReference type="Pfam" id="PF01494">
    <property type="entry name" value="FAD_binding_3"/>
    <property type="match status" value="1"/>
</dbReference>
<evidence type="ECO:0000256" key="3">
    <source>
        <dbReference type="ARBA" id="ARBA00022827"/>
    </source>
</evidence>
<dbReference type="OMA" id="PLERWIH"/>
<evidence type="ECO:0000256" key="2">
    <source>
        <dbReference type="ARBA" id="ARBA00022630"/>
    </source>
</evidence>
<sequence length="422" mass="46434">MPTALIVGGGLGGLAAAIGLRREGWTTVILEAAHQISEVGAGIQLPPNSGRILVKWGLKDKIEKVACRPRTIRHWRYDNAAPLSKWPFPSEELMGAPYWNIHRGDYQKLLLDEAIASTLSSPVQNPGPPLKIYTNTKVSSVDCENGSVKTTDGRFFSGDVLIGADGVRSVVKVAVTGEPDHAKPSGDQAFRFLIPVEKVEKHPELNFVLEHVANNHLGPDAHIVHYPVHGYKLINVVCVSQDMGLTQESWNQQGSREEVLKAFEGWSPEILKLLSLPDKYLKWQLIKREELHTWVRGKTTLLGDACHAMVPYLAQGAAQAVEDGAALALALGSGLPLDEALRAYEHVRKPRTTAVMNGADDARTSYHMHDGVAQMKRDNALKKEWGKGSISPHWAYDAEGEMDKHLNELIGRRDSTNPESSR</sequence>
<keyword evidence="4" id="KW-0560">Oxidoreductase</keyword>
<dbReference type="SUPFAM" id="SSF54373">
    <property type="entry name" value="FAD-linked reductases, C-terminal domain"/>
    <property type="match status" value="1"/>
</dbReference>
<feature type="domain" description="FAD-binding" evidence="6">
    <location>
        <begin position="4"/>
        <end position="357"/>
    </location>
</feature>
<gene>
    <name evidence="7" type="ORF">M427DRAFT_112281</name>
</gene>
<dbReference type="PANTHER" id="PTHR13789">
    <property type="entry name" value="MONOOXYGENASE"/>
    <property type="match status" value="1"/>
</dbReference>
<evidence type="ECO:0000313" key="8">
    <source>
        <dbReference type="Proteomes" id="UP000070544"/>
    </source>
</evidence>
<proteinExistence type="inferred from homology"/>
<dbReference type="PANTHER" id="PTHR13789:SF147">
    <property type="entry name" value="PUTATIVE (AFU_ORTHOLOGUE AFUA_2G01950)-RELATED"/>
    <property type="match status" value="1"/>
</dbReference>
<dbReference type="GO" id="GO:0071949">
    <property type="term" value="F:FAD binding"/>
    <property type="evidence" value="ECO:0007669"/>
    <property type="project" value="InterPro"/>
</dbReference>
<dbReference type="AlphaFoldDB" id="A0A139AE32"/>
<dbReference type="EMBL" id="KQ965765">
    <property type="protein sequence ID" value="KXS15020.1"/>
    <property type="molecule type" value="Genomic_DNA"/>
</dbReference>
<protein>
    <submittedName>
        <fullName evidence="7">FAD/NAD(P)-binding domain-containing protein</fullName>
    </submittedName>
</protein>
<dbReference type="PRINTS" id="PR00420">
    <property type="entry name" value="RNGMNOXGNASE"/>
</dbReference>
<dbReference type="InterPro" id="IPR002938">
    <property type="entry name" value="FAD-bd"/>
</dbReference>
<name>A0A139AE32_GONPJ</name>
<dbReference type="Proteomes" id="UP000070544">
    <property type="component" value="Unassembled WGS sequence"/>
</dbReference>